<evidence type="ECO:0000313" key="7">
    <source>
        <dbReference type="Proteomes" id="UP001254759"/>
    </source>
</evidence>
<comment type="similarity">
    <text evidence="2">Belongs to the LemA family.</text>
</comment>
<evidence type="ECO:0000256" key="1">
    <source>
        <dbReference type="ARBA" id="ARBA00004167"/>
    </source>
</evidence>
<dbReference type="RefSeq" id="WP_310094576.1">
    <property type="nucleotide sequence ID" value="NZ_JAVDTT010000003.1"/>
</dbReference>
<dbReference type="Proteomes" id="UP001254759">
    <property type="component" value="Unassembled WGS sequence"/>
</dbReference>
<accession>A0ABU1RUQ8</accession>
<reference evidence="6 7" key="1">
    <citation type="submission" date="2023-07" db="EMBL/GenBank/DDBJ databases">
        <title>Sorghum-associated microbial communities from plants grown in Nebraska, USA.</title>
        <authorList>
            <person name="Schachtman D."/>
        </authorList>
    </citation>
    <scope>NUCLEOTIDE SEQUENCE [LARGE SCALE GENOMIC DNA]</scope>
    <source>
        <strain evidence="6 7">BE107</strain>
    </source>
</reference>
<gene>
    <name evidence="6" type="ORF">J2W94_002793</name>
</gene>
<dbReference type="SUPFAM" id="SSF140478">
    <property type="entry name" value="LemA-like"/>
    <property type="match status" value="1"/>
</dbReference>
<dbReference type="InterPro" id="IPR023353">
    <property type="entry name" value="LemA-like_dom_sf"/>
</dbReference>
<dbReference type="PANTHER" id="PTHR34478:SF1">
    <property type="entry name" value="PROTEIN LEMA"/>
    <property type="match status" value="1"/>
</dbReference>
<keyword evidence="3" id="KW-0812">Transmembrane</keyword>
<evidence type="ECO:0000256" key="2">
    <source>
        <dbReference type="ARBA" id="ARBA00008854"/>
    </source>
</evidence>
<dbReference type="Gene3D" id="1.20.1440.20">
    <property type="entry name" value="LemA-like domain"/>
    <property type="match status" value="1"/>
</dbReference>
<evidence type="ECO:0000256" key="5">
    <source>
        <dbReference type="ARBA" id="ARBA00023136"/>
    </source>
</evidence>
<comment type="caution">
    <text evidence="6">The sequence shown here is derived from an EMBL/GenBank/DDBJ whole genome shotgun (WGS) entry which is preliminary data.</text>
</comment>
<dbReference type="InterPro" id="IPR007156">
    <property type="entry name" value="MamQ_LemA"/>
</dbReference>
<evidence type="ECO:0000256" key="4">
    <source>
        <dbReference type="ARBA" id="ARBA00022989"/>
    </source>
</evidence>
<name>A0ABU1RUQ8_9GAMM</name>
<keyword evidence="7" id="KW-1185">Reference proteome</keyword>
<proteinExistence type="inferred from homology"/>
<sequence>MTILAAIILVAVLAVLAWAVFAFNRLVRLRNQVRTAWADIDVQLIRRHDLVPSLVSAVQAYAGHEQAVLATVTELRGQAMAARAPGRLGAIESALEQGIGRLLALKEAYPDLKASENFAQLQRDLVQVEEQLQYARRFYNGAVRDLNDAVQRVPDLFVARVGGFDNAEFFQADDAGRAAVKVELSR</sequence>
<keyword evidence="4" id="KW-1133">Transmembrane helix</keyword>
<dbReference type="EMBL" id="JAVDTT010000003">
    <property type="protein sequence ID" value="MDR6842499.1"/>
    <property type="molecule type" value="Genomic_DNA"/>
</dbReference>
<organism evidence="6 7">
    <name type="scientific">Pseudoxanthomonas sacheonensis</name>
    <dbReference type="NCBI Taxonomy" id="443615"/>
    <lineage>
        <taxon>Bacteria</taxon>
        <taxon>Pseudomonadati</taxon>
        <taxon>Pseudomonadota</taxon>
        <taxon>Gammaproteobacteria</taxon>
        <taxon>Lysobacterales</taxon>
        <taxon>Lysobacteraceae</taxon>
        <taxon>Pseudoxanthomonas</taxon>
    </lineage>
</organism>
<evidence type="ECO:0000256" key="3">
    <source>
        <dbReference type="ARBA" id="ARBA00022692"/>
    </source>
</evidence>
<protein>
    <submittedName>
        <fullName evidence="6">LemA protein</fullName>
    </submittedName>
</protein>
<evidence type="ECO:0000313" key="6">
    <source>
        <dbReference type="EMBL" id="MDR6842499.1"/>
    </source>
</evidence>
<comment type="subcellular location">
    <subcellularLocation>
        <location evidence="1">Membrane</location>
        <topology evidence="1">Single-pass membrane protein</topology>
    </subcellularLocation>
</comment>
<dbReference type="Pfam" id="PF04011">
    <property type="entry name" value="LemA"/>
    <property type="match status" value="1"/>
</dbReference>
<keyword evidence="5" id="KW-0472">Membrane</keyword>
<dbReference type="PANTHER" id="PTHR34478">
    <property type="entry name" value="PROTEIN LEMA"/>
    <property type="match status" value="1"/>
</dbReference>